<name>W7E2G9_9LIST</name>
<dbReference type="EMBL" id="AODM01000005">
    <property type="protein sequence ID" value="EUJ64828.1"/>
    <property type="molecule type" value="Genomic_DNA"/>
</dbReference>
<dbReference type="AlphaFoldDB" id="W7E2G9"/>
<comment type="caution">
    <text evidence="1">The sequence shown here is derived from an EMBL/GenBank/DDBJ whole genome shotgun (WGS) entry which is preliminary data.</text>
</comment>
<organism evidence="1 2">
    <name type="scientific">Listeria fleischmannii FSL S10-1203</name>
    <dbReference type="NCBI Taxonomy" id="1265822"/>
    <lineage>
        <taxon>Bacteria</taxon>
        <taxon>Bacillati</taxon>
        <taxon>Bacillota</taxon>
        <taxon>Bacilli</taxon>
        <taxon>Bacillales</taxon>
        <taxon>Listeriaceae</taxon>
        <taxon>Listeria</taxon>
    </lineage>
</organism>
<evidence type="ECO:0000313" key="2">
    <source>
        <dbReference type="Proteomes" id="UP000019241"/>
    </source>
</evidence>
<dbReference type="PATRIC" id="fig|1265822.4.peg.299"/>
<reference evidence="1 2" key="1">
    <citation type="submission" date="2012-12" db="EMBL/GenBank/DDBJ databases">
        <title>Novel taxa of Listeriaceae from agricultural environments in the United States.</title>
        <authorList>
            <person name="den Bakker H.C."/>
            <person name="Allred A."/>
            <person name="Warchocki S."/>
            <person name="Wright E.M."/>
            <person name="Burrell A."/>
            <person name="Nightingale K.K."/>
            <person name="Kephart D."/>
            <person name="Wiedmann M."/>
        </authorList>
    </citation>
    <scope>NUCLEOTIDE SEQUENCE [LARGE SCALE GENOMIC DNA]</scope>
    <source>
        <strain evidence="1 2">FSL S10-1203</strain>
    </source>
</reference>
<sequence length="145" mass="16324">MKVRVTDNTGVEEFASVGEVFKLVGSRSDGVVILSSEIGDFNIPLDQIQEVDITEAYKILNFKKEQEELLTKGKLLGKRIVKEQGLDELTNEEFMIVQPYSDDQALVYQRYENHNDDMEESVLLAGTCVVLDKKQGVLIPVEEGE</sequence>
<accession>W7E2G9</accession>
<protein>
    <submittedName>
        <fullName evidence="1">Uncharacterized protein</fullName>
    </submittedName>
</protein>
<dbReference type="Proteomes" id="UP000019241">
    <property type="component" value="Unassembled WGS sequence"/>
</dbReference>
<evidence type="ECO:0000313" key="1">
    <source>
        <dbReference type="EMBL" id="EUJ64828.1"/>
    </source>
</evidence>
<proteinExistence type="predicted"/>
<gene>
    <name evidence="1" type="ORF">MCOL2_01475</name>
</gene>
<dbReference type="RefSeq" id="WP_036061915.1">
    <property type="nucleotide sequence ID" value="NZ_AODM01000005.1"/>
</dbReference>